<feature type="region of interest" description="Disordered" evidence="1">
    <location>
        <begin position="192"/>
        <end position="223"/>
    </location>
</feature>
<proteinExistence type="predicted"/>
<organism evidence="2 3">
    <name type="scientific">Halomicrobium mukohataei</name>
    <dbReference type="NCBI Taxonomy" id="57705"/>
    <lineage>
        <taxon>Archaea</taxon>
        <taxon>Methanobacteriati</taxon>
        <taxon>Methanobacteriota</taxon>
        <taxon>Stenosarchaea group</taxon>
        <taxon>Halobacteria</taxon>
        <taxon>Halobacteriales</taxon>
        <taxon>Haloarculaceae</taxon>
        <taxon>Halomicrobium</taxon>
    </lineage>
</organism>
<dbReference type="AlphaFoldDB" id="A0A847UAS7"/>
<feature type="compositionally biased region" description="Basic and acidic residues" evidence="1">
    <location>
        <begin position="51"/>
        <end position="61"/>
    </location>
</feature>
<dbReference type="RefSeq" id="WP_170093224.1">
    <property type="nucleotide sequence ID" value="NZ_WOYG01000001.1"/>
</dbReference>
<sequence length="436" mass="47661">MTTRIEYGSKDAADAARERHEEYLCTDDDRRLKTVAYSDADTPEHVLDAERLEAADSRGEQSDGPGQVPLSDDERDRIDFSKGRASIPHAQSVKGIARSEGVEDWVSYYDGTLTVDEHREVMADASRESGQRTDAGESVDEKAADAAQTAKGERCNHARGHCENGDPEACEFLTETCQYDFDDVQEMLLAQRAPDARPTPSKPDEVEQGGEQTEAVKSEELTGKQKGALRQSWDGYLGAIDDLDDALGTLREEWTNAQQAARAINRIRGTVGQQPLEFERLEGAQADLLDLLRRMAVDCHECHADHSDHSHPVSERDREHVRQVVLGPDDGEQGEAAVEGAKSGTEAENEQVLEGAESAQVDLTGERERPNQQTALAVEADTRTAQGRESTAEAPVNEGGLLADERDDPSMGAATATESTDQQQFRDPEQGTLSDS</sequence>
<feature type="compositionally biased region" description="Basic and acidic residues" evidence="1">
    <location>
        <begin position="124"/>
        <end position="144"/>
    </location>
</feature>
<comment type="caution">
    <text evidence="2">The sequence shown here is derived from an EMBL/GenBank/DDBJ whole genome shotgun (WGS) entry which is preliminary data.</text>
</comment>
<evidence type="ECO:0000313" key="2">
    <source>
        <dbReference type="EMBL" id="NLV09347.1"/>
    </source>
</evidence>
<reference evidence="2" key="1">
    <citation type="submission" date="2019-12" db="EMBL/GenBank/DDBJ databases">
        <title>Whole-genome sequence of Halomicrobium mukohataei pws1.</title>
        <authorList>
            <person name="Verma D.K."/>
            <person name="Gopal K."/>
            <person name="Prasad E.S."/>
        </authorList>
    </citation>
    <scope>NUCLEOTIDE SEQUENCE</scope>
    <source>
        <strain evidence="2">Pws1</strain>
    </source>
</reference>
<dbReference type="Proteomes" id="UP000608662">
    <property type="component" value="Unassembled WGS sequence"/>
</dbReference>
<protein>
    <submittedName>
        <fullName evidence="2">Uncharacterized protein</fullName>
    </submittedName>
</protein>
<evidence type="ECO:0000313" key="3">
    <source>
        <dbReference type="Proteomes" id="UP000608662"/>
    </source>
</evidence>
<evidence type="ECO:0000256" key="1">
    <source>
        <dbReference type="SAM" id="MobiDB-lite"/>
    </source>
</evidence>
<feature type="region of interest" description="Disordered" evidence="1">
    <location>
        <begin position="51"/>
        <end position="77"/>
    </location>
</feature>
<dbReference type="EMBL" id="WOYG01000001">
    <property type="protein sequence ID" value="NLV09347.1"/>
    <property type="molecule type" value="Genomic_DNA"/>
</dbReference>
<feature type="compositionally biased region" description="Basic and acidic residues" evidence="1">
    <location>
        <begin position="151"/>
        <end position="162"/>
    </location>
</feature>
<feature type="region of interest" description="Disordered" evidence="1">
    <location>
        <begin position="327"/>
        <end position="436"/>
    </location>
</feature>
<feature type="compositionally biased region" description="Basic and acidic residues" evidence="1">
    <location>
        <begin position="214"/>
        <end position="223"/>
    </location>
</feature>
<accession>A0A847UAS7</accession>
<feature type="region of interest" description="Disordered" evidence="1">
    <location>
        <begin position="124"/>
        <end position="162"/>
    </location>
</feature>
<gene>
    <name evidence="2" type="ORF">GOC74_05310</name>
</gene>
<name>A0A847UAS7_9EURY</name>